<dbReference type="SMART" id="SM00717">
    <property type="entry name" value="SANT"/>
    <property type="match status" value="1"/>
</dbReference>
<dbReference type="PANTHER" id="PTHR46760:SF1">
    <property type="entry name" value="TRANSCRIPTION TERMINATION FACTOR 1"/>
    <property type="match status" value="1"/>
</dbReference>
<dbReference type="AlphaFoldDB" id="A0AAZ3SJF9"/>
<dbReference type="InterPro" id="IPR009057">
    <property type="entry name" value="Homeodomain-like_sf"/>
</dbReference>
<evidence type="ECO:0000313" key="3">
    <source>
        <dbReference type="Proteomes" id="UP000694402"/>
    </source>
</evidence>
<dbReference type="Gene3D" id="1.10.10.60">
    <property type="entry name" value="Homeodomain-like"/>
    <property type="match status" value="1"/>
</dbReference>
<accession>A0AAZ3SJF9</accession>
<dbReference type="GO" id="GO:0006363">
    <property type="term" value="P:termination of RNA polymerase I transcription"/>
    <property type="evidence" value="ECO:0007669"/>
    <property type="project" value="TreeGrafter"/>
</dbReference>
<evidence type="ECO:0000313" key="2">
    <source>
        <dbReference type="Ensembl" id="ENSOTSP00005153194.1"/>
    </source>
</evidence>
<dbReference type="GeneTree" id="ENSGT00940000159729"/>
<dbReference type="InterPro" id="IPR001005">
    <property type="entry name" value="SANT/Myb"/>
</dbReference>
<keyword evidence="3" id="KW-1185">Reference proteome</keyword>
<protein>
    <recommendedName>
        <fullName evidence="1">Myb-like domain-containing protein</fullName>
    </recommendedName>
</protein>
<reference evidence="2" key="3">
    <citation type="submission" date="2025-09" db="UniProtKB">
        <authorList>
            <consortium name="Ensembl"/>
        </authorList>
    </citation>
    <scope>IDENTIFICATION</scope>
</reference>
<dbReference type="GO" id="GO:0005730">
    <property type="term" value="C:nucleolus"/>
    <property type="evidence" value="ECO:0007669"/>
    <property type="project" value="TreeGrafter"/>
</dbReference>
<name>A0AAZ3SJF9_ONCTS</name>
<dbReference type="Proteomes" id="UP000694402">
    <property type="component" value="Unassembled WGS sequence"/>
</dbReference>
<proteinExistence type="predicted"/>
<gene>
    <name evidence="2" type="primary">LOC112247344</name>
</gene>
<dbReference type="InterPro" id="IPR053078">
    <property type="entry name" value="TTF1-like"/>
</dbReference>
<reference evidence="2" key="2">
    <citation type="submission" date="2025-08" db="UniProtKB">
        <authorList>
            <consortium name="Ensembl"/>
        </authorList>
    </citation>
    <scope>IDENTIFICATION</scope>
</reference>
<reference evidence="3" key="1">
    <citation type="journal article" date="2018" name="PLoS ONE">
        <title>Chinook salmon (Oncorhynchus tshawytscha) genome and transcriptome.</title>
        <authorList>
            <person name="Christensen K.A."/>
            <person name="Leong J.S."/>
            <person name="Sakhrani D."/>
            <person name="Biagi C.A."/>
            <person name="Minkley D.R."/>
            <person name="Withler R.E."/>
            <person name="Rondeau E.B."/>
            <person name="Koop B.F."/>
            <person name="Devlin R.H."/>
        </authorList>
    </citation>
    <scope>NUCLEOTIDE SEQUENCE [LARGE SCALE GENOMIC DNA]</scope>
</reference>
<feature type="domain" description="Myb-like" evidence="1">
    <location>
        <begin position="119"/>
        <end position="186"/>
    </location>
</feature>
<evidence type="ECO:0000259" key="1">
    <source>
        <dbReference type="PROSITE" id="PS50090"/>
    </source>
</evidence>
<dbReference type="Ensembl" id="ENSOTST00005179979.1">
    <property type="protein sequence ID" value="ENSOTSP00005153194.1"/>
    <property type="gene ID" value="ENSOTSG00005043382.2"/>
</dbReference>
<dbReference type="GO" id="GO:0003682">
    <property type="term" value="F:chromatin binding"/>
    <property type="evidence" value="ECO:0007669"/>
    <property type="project" value="TreeGrafter"/>
</dbReference>
<dbReference type="PROSITE" id="PS50090">
    <property type="entry name" value="MYB_LIKE"/>
    <property type="match status" value="1"/>
</dbReference>
<dbReference type="SUPFAM" id="SSF46689">
    <property type="entry name" value="Homeodomain-like"/>
    <property type="match status" value="1"/>
</dbReference>
<organism evidence="2 3">
    <name type="scientific">Oncorhynchus tshawytscha</name>
    <name type="common">Chinook salmon</name>
    <name type="synonym">Salmo tshawytscha</name>
    <dbReference type="NCBI Taxonomy" id="74940"/>
    <lineage>
        <taxon>Eukaryota</taxon>
        <taxon>Metazoa</taxon>
        <taxon>Chordata</taxon>
        <taxon>Craniata</taxon>
        <taxon>Vertebrata</taxon>
        <taxon>Euteleostomi</taxon>
        <taxon>Actinopterygii</taxon>
        <taxon>Neopterygii</taxon>
        <taxon>Teleostei</taxon>
        <taxon>Protacanthopterygii</taxon>
        <taxon>Salmoniformes</taxon>
        <taxon>Salmonidae</taxon>
        <taxon>Salmoninae</taxon>
        <taxon>Oncorhynchus</taxon>
    </lineage>
</organism>
<dbReference type="PANTHER" id="PTHR46760">
    <property type="entry name" value="TRANSCRIPTION TERMINATION FACTOR 1"/>
    <property type="match status" value="1"/>
</dbReference>
<sequence length="264" mass="31006">MWNLLLFPGLSLRSGRFNAQENERLKSNVYDFLSLTGIQSGSRLFHPQRFKEEEANIKKLKFFIHITSLFFRIPRPWHQIYIRGRKMFDGSNYKDYSFNILTLTSLPDILLHSSFGEMVVSANKGVWTEEELKRLMEAVRKHLVGQAEPGSGPATVRKDQLYNNIPWTDVCQTVETRHWSQCRIKWWAGSFRGSCCKIKPLDVTPRYVQTHYYRLKVANVPLWQSMSFCGRCKLLSYKHYPLILKSRAVPLLLYFLFIGQDREC</sequence>